<sequence>MSATAQYQAAAGQIAGATESQMFGKPCFKIDGKAFTCFFAECMVFKLGGDSHSRALALEGAMLFDPSGKGRPMKAWVQVPAAHAALWPALAREAAAAL</sequence>
<name>A0A2P8CVB1_9BACT</name>
<keyword evidence="2" id="KW-1185">Reference proteome</keyword>
<evidence type="ECO:0000313" key="2">
    <source>
        <dbReference type="Proteomes" id="UP000240572"/>
    </source>
</evidence>
<organism evidence="1 2">
    <name type="scientific">Taibaiella chishuiensis</name>
    <dbReference type="NCBI Taxonomy" id="1434707"/>
    <lineage>
        <taxon>Bacteria</taxon>
        <taxon>Pseudomonadati</taxon>
        <taxon>Bacteroidota</taxon>
        <taxon>Chitinophagia</taxon>
        <taxon>Chitinophagales</taxon>
        <taxon>Chitinophagaceae</taxon>
        <taxon>Taibaiella</taxon>
    </lineage>
</organism>
<dbReference type="OrthoDB" id="963621at2"/>
<dbReference type="RefSeq" id="WP_106525244.1">
    <property type="nucleotide sequence ID" value="NZ_PYGD01000014.1"/>
</dbReference>
<gene>
    <name evidence="1" type="ORF">B0I18_11498</name>
</gene>
<dbReference type="Proteomes" id="UP000240572">
    <property type="component" value="Unassembled WGS sequence"/>
</dbReference>
<protein>
    <recommendedName>
        <fullName evidence="3">TfoX-like protein</fullName>
    </recommendedName>
</protein>
<evidence type="ECO:0008006" key="3">
    <source>
        <dbReference type="Google" id="ProtNLM"/>
    </source>
</evidence>
<proteinExistence type="predicted"/>
<dbReference type="AlphaFoldDB" id="A0A2P8CVB1"/>
<reference evidence="1 2" key="1">
    <citation type="submission" date="2018-03" db="EMBL/GenBank/DDBJ databases">
        <title>Genomic Encyclopedia of Type Strains, Phase III (KMG-III): the genomes of soil and plant-associated and newly described type strains.</title>
        <authorList>
            <person name="Whitman W."/>
        </authorList>
    </citation>
    <scope>NUCLEOTIDE SEQUENCE [LARGE SCALE GENOMIC DNA]</scope>
    <source>
        <strain evidence="1 2">CGMCC 1.12700</strain>
    </source>
</reference>
<accession>A0A2P8CVB1</accession>
<comment type="caution">
    <text evidence="1">The sequence shown here is derived from an EMBL/GenBank/DDBJ whole genome shotgun (WGS) entry which is preliminary data.</text>
</comment>
<dbReference type="EMBL" id="PYGD01000014">
    <property type="protein sequence ID" value="PSK88886.1"/>
    <property type="molecule type" value="Genomic_DNA"/>
</dbReference>
<evidence type="ECO:0000313" key="1">
    <source>
        <dbReference type="EMBL" id="PSK88886.1"/>
    </source>
</evidence>